<dbReference type="Gene3D" id="1.10.10.10">
    <property type="entry name" value="Winged helix-like DNA-binding domain superfamily/Winged helix DNA-binding domain"/>
    <property type="match status" value="1"/>
</dbReference>
<dbReference type="PROSITE" id="PS50110">
    <property type="entry name" value="RESPONSE_REGULATORY"/>
    <property type="match status" value="1"/>
</dbReference>
<keyword evidence="8" id="KW-1185">Reference proteome</keyword>
<dbReference type="PANTHER" id="PTHR35807">
    <property type="entry name" value="TRANSCRIPTIONAL REGULATOR REDD-RELATED"/>
    <property type="match status" value="1"/>
</dbReference>
<keyword evidence="3" id="KW-0238">DNA-binding</keyword>
<dbReference type="SUPFAM" id="SSF48452">
    <property type="entry name" value="TPR-like"/>
    <property type="match status" value="1"/>
</dbReference>
<dbReference type="PANTHER" id="PTHR35807:SF2">
    <property type="entry name" value="TRANSCRIPTIONAL ACTIVATOR DOMAIN"/>
    <property type="match status" value="1"/>
</dbReference>
<dbReference type="Pfam" id="PF00072">
    <property type="entry name" value="Response_reg"/>
    <property type="match status" value="1"/>
</dbReference>
<protein>
    <submittedName>
        <fullName evidence="7">Response regulator</fullName>
    </submittedName>
</protein>
<feature type="modified residue" description="4-aspartylphosphate" evidence="5">
    <location>
        <position position="57"/>
    </location>
</feature>
<dbReference type="Gene3D" id="3.40.50.2300">
    <property type="match status" value="1"/>
</dbReference>
<dbReference type="InterPro" id="IPR036388">
    <property type="entry name" value="WH-like_DNA-bd_sf"/>
</dbReference>
<dbReference type="Proteomes" id="UP001256827">
    <property type="component" value="Chromosome"/>
</dbReference>
<dbReference type="Pfam" id="PF03704">
    <property type="entry name" value="BTAD"/>
    <property type="match status" value="1"/>
</dbReference>
<evidence type="ECO:0000256" key="2">
    <source>
        <dbReference type="ARBA" id="ARBA00023015"/>
    </source>
</evidence>
<gene>
    <name evidence="7" type="ORF">RGB73_22420</name>
</gene>
<dbReference type="EMBL" id="CP134050">
    <property type="protein sequence ID" value="WNC13429.1"/>
    <property type="molecule type" value="Genomic_DNA"/>
</dbReference>
<dbReference type="InterPro" id="IPR005158">
    <property type="entry name" value="BTAD"/>
</dbReference>
<dbReference type="SMART" id="SM00448">
    <property type="entry name" value="REC"/>
    <property type="match status" value="1"/>
</dbReference>
<dbReference type="InterPro" id="IPR051677">
    <property type="entry name" value="AfsR-DnrI-RedD_regulator"/>
</dbReference>
<dbReference type="InterPro" id="IPR011990">
    <property type="entry name" value="TPR-like_helical_dom_sf"/>
</dbReference>
<evidence type="ECO:0000256" key="4">
    <source>
        <dbReference type="ARBA" id="ARBA00023163"/>
    </source>
</evidence>
<evidence type="ECO:0000256" key="3">
    <source>
        <dbReference type="ARBA" id="ARBA00023125"/>
    </source>
</evidence>
<dbReference type="Gene3D" id="1.25.40.10">
    <property type="entry name" value="Tetratricopeptide repeat domain"/>
    <property type="match status" value="1"/>
</dbReference>
<keyword evidence="1" id="KW-0902">Two-component regulatory system</keyword>
<dbReference type="InterPro" id="IPR016032">
    <property type="entry name" value="Sig_transdc_resp-reg_C-effctor"/>
</dbReference>
<keyword evidence="5" id="KW-0597">Phosphoprotein</keyword>
<dbReference type="RefSeq" id="WP_310764935.1">
    <property type="nucleotide sequence ID" value="NZ_CP134050.1"/>
</dbReference>
<keyword evidence="4" id="KW-0804">Transcription</keyword>
<dbReference type="InterPro" id="IPR001789">
    <property type="entry name" value="Sig_transdc_resp-reg_receiver"/>
</dbReference>
<evidence type="ECO:0000256" key="1">
    <source>
        <dbReference type="ARBA" id="ARBA00023012"/>
    </source>
</evidence>
<proteinExistence type="predicted"/>
<name>A0ABY9T0Q4_BREBE</name>
<organism evidence="7 8">
    <name type="scientific">Brevibacillus brevis</name>
    <name type="common">Bacillus brevis</name>
    <dbReference type="NCBI Taxonomy" id="1393"/>
    <lineage>
        <taxon>Bacteria</taxon>
        <taxon>Bacillati</taxon>
        <taxon>Bacillota</taxon>
        <taxon>Bacilli</taxon>
        <taxon>Bacillales</taxon>
        <taxon>Paenibacillaceae</taxon>
        <taxon>Brevibacillus</taxon>
    </lineage>
</organism>
<evidence type="ECO:0000313" key="7">
    <source>
        <dbReference type="EMBL" id="WNC13429.1"/>
    </source>
</evidence>
<feature type="domain" description="Response regulatory" evidence="6">
    <location>
        <begin position="6"/>
        <end position="120"/>
    </location>
</feature>
<accession>A0ABY9T0Q4</accession>
<dbReference type="SUPFAM" id="SSF46894">
    <property type="entry name" value="C-terminal effector domain of the bipartite response regulators"/>
    <property type="match status" value="1"/>
</dbReference>
<reference evidence="7 8" key="1">
    <citation type="submission" date="2023-09" db="EMBL/GenBank/DDBJ databases">
        <title>Complete Genome and Methylome dissection of Bacillus brevis NEB573 original source of BbsI restriction endonuclease.</title>
        <authorList>
            <person name="Fomenkov A."/>
            <person name="Roberts R.D."/>
        </authorList>
    </citation>
    <scope>NUCLEOTIDE SEQUENCE [LARGE SCALE GENOMIC DNA]</scope>
    <source>
        <strain evidence="7 8">NEB573</strain>
    </source>
</reference>
<keyword evidence="2" id="KW-0805">Transcription regulation</keyword>
<evidence type="ECO:0000313" key="8">
    <source>
        <dbReference type="Proteomes" id="UP001256827"/>
    </source>
</evidence>
<evidence type="ECO:0000256" key="5">
    <source>
        <dbReference type="PROSITE-ProRule" id="PRU00169"/>
    </source>
</evidence>
<sequence>MHAKVKVVLIDDEHLALQYLEKVLKSYEGIEIVKTYMDPLQAIGDIRDTKPDIVFLDVEMPEMNGIEIAEQILLHHSDTHIVFVTAYEYYAVKAFELNALDYVLKPVKRERLENTLKRIEKEKAEMAPDGSPQSICQIRCFQSIQWESPEGGAETIRWRTSKAQELFAYLIHRRGQPVRKDVLLELFWAEAEWKKGYAHLYTTVYQIRKTLDRLGIGLKLKNYDEGYLLETNGVKIDVEEWENGLRKAPPITQETIHEHLQLIELYRGDYFAEYDYMWAESERQRLRADWYHHASQVGQFLVGTHEYAKAIVLYLRMQQIHPHMEEVYFSLMKLYDLVGDREAVEAQYRQLTGMLLEEFDMSPQEEVRQWYEQWKTPTE</sequence>
<dbReference type="InterPro" id="IPR011006">
    <property type="entry name" value="CheY-like_superfamily"/>
</dbReference>
<evidence type="ECO:0000259" key="6">
    <source>
        <dbReference type="PROSITE" id="PS50110"/>
    </source>
</evidence>
<dbReference type="SUPFAM" id="SSF52172">
    <property type="entry name" value="CheY-like"/>
    <property type="match status" value="1"/>
</dbReference>
<dbReference type="SMART" id="SM01043">
    <property type="entry name" value="BTAD"/>
    <property type="match status" value="1"/>
</dbReference>